<dbReference type="Proteomes" id="UP000808372">
    <property type="component" value="Chromosome 20"/>
</dbReference>
<dbReference type="RefSeq" id="XP_038871332.1">
    <property type="nucleotide sequence ID" value="XM_039015404.1"/>
</dbReference>
<evidence type="ECO:0000256" key="4">
    <source>
        <dbReference type="ARBA" id="ARBA00022737"/>
    </source>
</evidence>
<evidence type="ECO:0000256" key="7">
    <source>
        <dbReference type="SAM" id="MobiDB-lite"/>
    </source>
</evidence>
<feature type="compositionally biased region" description="Acidic residues" evidence="7">
    <location>
        <begin position="571"/>
        <end position="587"/>
    </location>
</feature>
<evidence type="ECO:0000256" key="9">
    <source>
        <dbReference type="SAM" id="SignalP"/>
    </source>
</evidence>
<feature type="compositionally biased region" description="Basic and acidic residues" evidence="7">
    <location>
        <begin position="670"/>
        <end position="679"/>
    </location>
</feature>
<dbReference type="Gene3D" id="2.60.40.10">
    <property type="entry name" value="Immunoglobulins"/>
    <property type="match status" value="1"/>
</dbReference>
<sequence length="765" mass="83535">MKMLLNWIMSIMVEALQGGQSGPVEKEHHGSMGDRVRERRAAGGDSYWAYSGTHGTGGWASSYPECVERNQSPVDISDEDAQVSQEYQELTLNGFNAESSNKTSMKNTGKTVAVLLKDDYFVRGAGLPGRFKAEKIEFHWGQSNGSAGSEHSINDRKFPVEMQIYLYNSDDFDSLSAAIKEKRMIAALAVFFEVGRRDNPAVEPIIQGLKRVVHHEKETFLSPFILRDLLPSLLGSYYRYTGSLTSPPCSKVVEWIVFSRPVLLSHSQLEAFYSIFTTEQQDHVKSVEYLRNNYRPLQDLDNREVLKSAVKDAWQRDVTDSLGLGTDGITDASRVCSSAPVNMKIQPLNGTALVVSWQRPLVVYHPPITSFMVSYSWMKSDVAYEKTGDQNMEIFTRAVITHVSPDILYLFRVQAVCHRDLRSDFSQTLLFSANTTRIFEGTRIVKTGMPTVSPASSADMAPISSGSSTWTSSGLPFSFVSMATGGIGPSSSGSQATVASVVTSTLLAGLGFSGGVISSLPGSLWPTQAPTASPGSNPGPGPIPSRQPAQSQASTELPTARQGGSDTDTPTAEEEAGVDREAEGEEGEREKDRGEDDRRKKNNKTAPDEVETKMNSTVVKVPYSYVPTPTAKEKGQRQGEPVANSTTVPPSVGEDQLFRVDSSSGPTVQPKKDTAEREMQIPQSPTHSPKTGGEKSLWPFSVHTDRTSVSNMTRSSHPGVGRMEWIVPLVVVSALTLLCLVMLLAVLVYWRWGSPSPGVREVLNG</sequence>
<dbReference type="Gene3D" id="3.10.200.10">
    <property type="entry name" value="Alpha carbonic anhydrase"/>
    <property type="match status" value="1"/>
</dbReference>
<dbReference type="SMART" id="SM00060">
    <property type="entry name" value="FN3"/>
    <property type="match status" value="1"/>
</dbReference>
<feature type="region of interest" description="Disordered" evidence="7">
    <location>
        <begin position="526"/>
        <end position="697"/>
    </location>
</feature>
<keyword evidence="8" id="KW-0472">Membrane</keyword>
<feature type="transmembrane region" description="Helical" evidence="8">
    <location>
        <begin position="725"/>
        <end position="750"/>
    </location>
</feature>
<feature type="chain" id="PRO_5036443795" evidence="9">
    <location>
        <begin position="16"/>
        <end position="765"/>
    </location>
</feature>
<dbReference type="CDD" id="cd03122">
    <property type="entry name" value="alpha_CARP_receptor_like"/>
    <property type="match status" value="1"/>
</dbReference>
<dbReference type="InterPro" id="IPR036398">
    <property type="entry name" value="CA_dom_sf"/>
</dbReference>
<evidence type="ECO:0000313" key="12">
    <source>
        <dbReference type="Proteomes" id="UP000808372"/>
    </source>
</evidence>
<dbReference type="InterPro" id="IPR001148">
    <property type="entry name" value="CA_dom"/>
</dbReference>
<feature type="compositionally biased region" description="Basic and acidic residues" evidence="7">
    <location>
        <begin position="588"/>
        <end position="599"/>
    </location>
</feature>
<dbReference type="Pfam" id="PF00194">
    <property type="entry name" value="Carb_anhydrase"/>
    <property type="match status" value="1"/>
</dbReference>
<dbReference type="PROSITE" id="PS50853">
    <property type="entry name" value="FN3"/>
    <property type="match status" value="1"/>
</dbReference>
<dbReference type="KEGG" id="snh:120064806"/>
<keyword evidence="5 8" id="KW-1133">Transmembrane helix</keyword>
<dbReference type="FunFam" id="3.10.200.10:FF:000005">
    <property type="entry name" value="receptor-type tyrosine-protein phosphatase gamma isoform X1"/>
    <property type="match status" value="1"/>
</dbReference>
<dbReference type="InterPro" id="IPR041887">
    <property type="entry name" value="Alpha_CARP_receptor-type"/>
</dbReference>
<dbReference type="InterPro" id="IPR023561">
    <property type="entry name" value="Carbonic_anhydrase_a-class"/>
</dbReference>
<keyword evidence="3 8" id="KW-0812">Transmembrane</keyword>
<gene>
    <name evidence="13" type="primary">LOC120064806</name>
</gene>
<evidence type="ECO:0000256" key="2">
    <source>
        <dbReference type="ARBA" id="ARBA00010718"/>
    </source>
</evidence>
<keyword evidence="4" id="KW-0677">Repeat</keyword>
<feature type="domain" description="Alpha-carbonic anhydrase" evidence="11">
    <location>
        <begin position="46"/>
        <end position="309"/>
    </location>
</feature>
<feature type="compositionally biased region" description="Polar residues" evidence="7">
    <location>
        <begin position="547"/>
        <end position="570"/>
    </location>
</feature>
<evidence type="ECO:0000256" key="8">
    <source>
        <dbReference type="SAM" id="Phobius"/>
    </source>
</evidence>
<dbReference type="Pfam" id="PF00041">
    <property type="entry name" value="fn3"/>
    <property type="match status" value="1"/>
</dbReference>
<dbReference type="GeneID" id="120064806"/>
<dbReference type="PROSITE" id="PS51144">
    <property type="entry name" value="ALPHA_CA_2"/>
    <property type="match status" value="1"/>
</dbReference>
<comment type="similarity">
    <text evidence="2">Belongs to the alpha-carbonic anhydrase family.</text>
</comment>
<dbReference type="PANTHER" id="PTHR18952">
    <property type="entry name" value="CARBONIC ANHYDRASE"/>
    <property type="match status" value="1"/>
</dbReference>
<accession>A0A8U1F7H2</accession>
<evidence type="ECO:0000256" key="6">
    <source>
        <dbReference type="ARBA" id="ARBA00023180"/>
    </source>
</evidence>
<dbReference type="InterPro" id="IPR003961">
    <property type="entry name" value="FN3_dom"/>
</dbReference>
<keyword evidence="6" id="KW-0325">Glycoprotein</keyword>
<protein>
    <submittedName>
        <fullName evidence="13">Receptor-type tyrosine-protein phosphatase gamma-like</fullName>
    </submittedName>
</protein>
<evidence type="ECO:0000256" key="3">
    <source>
        <dbReference type="ARBA" id="ARBA00022692"/>
    </source>
</evidence>
<name>A0A8U1F7H2_SALNM</name>
<keyword evidence="9" id="KW-0732">Signal</keyword>
<reference evidence="13" key="1">
    <citation type="submission" date="2025-08" db="UniProtKB">
        <authorList>
            <consortium name="RefSeq"/>
        </authorList>
    </citation>
    <scope>IDENTIFICATION</scope>
    <source>
        <tissue evidence="13">White muscle</tissue>
    </source>
</reference>
<dbReference type="GO" id="GO:0008270">
    <property type="term" value="F:zinc ion binding"/>
    <property type="evidence" value="ECO:0007669"/>
    <property type="project" value="InterPro"/>
</dbReference>
<evidence type="ECO:0000259" key="11">
    <source>
        <dbReference type="PROSITE" id="PS51144"/>
    </source>
</evidence>
<dbReference type="GO" id="GO:0004089">
    <property type="term" value="F:carbonate dehydratase activity"/>
    <property type="evidence" value="ECO:0007669"/>
    <property type="project" value="InterPro"/>
</dbReference>
<proteinExistence type="inferred from homology"/>
<feature type="signal peptide" evidence="9">
    <location>
        <begin position="1"/>
        <end position="15"/>
    </location>
</feature>
<evidence type="ECO:0000313" key="13">
    <source>
        <dbReference type="RefSeq" id="XP_038871332.1"/>
    </source>
</evidence>
<dbReference type="SUPFAM" id="SSF51069">
    <property type="entry name" value="Carbonic anhydrase"/>
    <property type="match status" value="1"/>
</dbReference>
<dbReference type="CDD" id="cd00063">
    <property type="entry name" value="FN3"/>
    <property type="match status" value="1"/>
</dbReference>
<dbReference type="SUPFAM" id="SSF49265">
    <property type="entry name" value="Fibronectin type III"/>
    <property type="match status" value="1"/>
</dbReference>
<evidence type="ECO:0000259" key="10">
    <source>
        <dbReference type="PROSITE" id="PS50853"/>
    </source>
</evidence>
<dbReference type="PANTHER" id="PTHR18952:SF84">
    <property type="entry name" value="CARBONIC ANHYDRASE 14"/>
    <property type="match status" value="1"/>
</dbReference>
<evidence type="ECO:0000256" key="1">
    <source>
        <dbReference type="ARBA" id="ARBA00004479"/>
    </source>
</evidence>
<dbReference type="InterPro" id="IPR013783">
    <property type="entry name" value="Ig-like_fold"/>
</dbReference>
<dbReference type="InterPro" id="IPR036116">
    <property type="entry name" value="FN3_sf"/>
</dbReference>
<dbReference type="GO" id="GO:0005886">
    <property type="term" value="C:plasma membrane"/>
    <property type="evidence" value="ECO:0007669"/>
    <property type="project" value="TreeGrafter"/>
</dbReference>
<comment type="subcellular location">
    <subcellularLocation>
        <location evidence="1">Membrane</location>
        <topology evidence="1">Single-pass type I membrane protein</topology>
    </subcellularLocation>
</comment>
<dbReference type="SMART" id="SM01057">
    <property type="entry name" value="Carb_anhydrase"/>
    <property type="match status" value="1"/>
</dbReference>
<organism evidence="12 13">
    <name type="scientific">Salvelinus namaycush</name>
    <name type="common">Lake trout</name>
    <name type="synonym">Salmo namaycush</name>
    <dbReference type="NCBI Taxonomy" id="8040"/>
    <lineage>
        <taxon>Eukaryota</taxon>
        <taxon>Metazoa</taxon>
        <taxon>Chordata</taxon>
        <taxon>Craniata</taxon>
        <taxon>Vertebrata</taxon>
        <taxon>Euteleostomi</taxon>
        <taxon>Actinopterygii</taxon>
        <taxon>Neopterygii</taxon>
        <taxon>Teleostei</taxon>
        <taxon>Protacanthopterygii</taxon>
        <taxon>Salmoniformes</taxon>
        <taxon>Salmonidae</taxon>
        <taxon>Salmoninae</taxon>
        <taxon>Salvelinus</taxon>
    </lineage>
</organism>
<keyword evidence="12" id="KW-1185">Reference proteome</keyword>
<evidence type="ECO:0000256" key="5">
    <source>
        <dbReference type="ARBA" id="ARBA00022989"/>
    </source>
</evidence>
<dbReference type="AlphaFoldDB" id="A0A8U1F7H2"/>
<feature type="domain" description="Fibronectin type-III" evidence="10">
    <location>
        <begin position="339"/>
        <end position="438"/>
    </location>
</feature>